<protein>
    <submittedName>
        <fullName evidence="6">LysR family transcriptional regulator</fullName>
    </submittedName>
</protein>
<dbReference type="EMBL" id="CP017754">
    <property type="protein sequence ID" value="AOZ07681.1"/>
    <property type="molecule type" value="Genomic_DNA"/>
</dbReference>
<keyword evidence="3" id="KW-0238">DNA-binding</keyword>
<reference evidence="6 7" key="1">
    <citation type="submission" date="2016-10" db="EMBL/GenBank/DDBJ databases">
        <title>Complete genome sequences of three Cupriavidus strains isolated from various Malaysian environments.</title>
        <authorList>
            <person name="Abdullah A.A.-A."/>
            <person name="Shafie N.A.H."/>
            <person name="Lau N.S."/>
        </authorList>
    </citation>
    <scope>NUCLEOTIDE SEQUENCE [LARGE SCALE GENOMIC DNA]</scope>
    <source>
        <strain evidence="6 7">USMAA1020</strain>
    </source>
</reference>
<gene>
    <name evidence="6" type="ORF">BKK80_18975</name>
</gene>
<dbReference type="CDD" id="cd08414">
    <property type="entry name" value="PBP2_LTTR_aromatics_like"/>
    <property type="match status" value="1"/>
</dbReference>
<proteinExistence type="inferred from homology"/>
<organism evidence="6 7">
    <name type="scientific">Cupriavidus malaysiensis</name>
    <dbReference type="NCBI Taxonomy" id="367825"/>
    <lineage>
        <taxon>Bacteria</taxon>
        <taxon>Pseudomonadati</taxon>
        <taxon>Pseudomonadota</taxon>
        <taxon>Betaproteobacteria</taxon>
        <taxon>Burkholderiales</taxon>
        <taxon>Burkholderiaceae</taxon>
        <taxon>Cupriavidus</taxon>
    </lineage>
</organism>
<evidence type="ECO:0000256" key="3">
    <source>
        <dbReference type="ARBA" id="ARBA00023125"/>
    </source>
</evidence>
<evidence type="ECO:0000259" key="5">
    <source>
        <dbReference type="PROSITE" id="PS50931"/>
    </source>
</evidence>
<dbReference type="SUPFAM" id="SSF46785">
    <property type="entry name" value="Winged helix' DNA-binding domain"/>
    <property type="match status" value="1"/>
</dbReference>
<evidence type="ECO:0000313" key="6">
    <source>
        <dbReference type="EMBL" id="AOZ07681.1"/>
    </source>
</evidence>
<dbReference type="Pfam" id="PF00126">
    <property type="entry name" value="HTH_1"/>
    <property type="match status" value="1"/>
</dbReference>
<evidence type="ECO:0000313" key="7">
    <source>
        <dbReference type="Proteomes" id="UP000177515"/>
    </source>
</evidence>
<dbReference type="Gene3D" id="3.40.190.10">
    <property type="entry name" value="Periplasmic binding protein-like II"/>
    <property type="match status" value="2"/>
</dbReference>
<dbReference type="InterPro" id="IPR036388">
    <property type="entry name" value="WH-like_DNA-bd_sf"/>
</dbReference>
<dbReference type="InterPro" id="IPR036390">
    <property type="entry name" value="WH_DNA-bd_sf"/>
</dbReference>
<dbReference type="SUPFAM" id="SSF53850">
    <property type="entry name" value="Periplasmic binding protein-like II"/>
    <property type="match status" value="1"/>
</dbReference>
<dbReference type="InterPro" id="IPR005119">
    <property type="entry name" value="LysR_subst-bd"/>
</dbReference>
<dbReference type="PROSITE" id="PS50931">
    <property type="entry name" value="HTH_LYSR"/>
    <property type="match status" value="1"/>
</dbReference>
<dbReference type="PRINTS" id="PR00039">
    <property type="entry name" value="HTHLYSR"/>
</dbReference>
<dbReference type="Pfam" id="PF03466">
    <property type="entry name" value="LysR_substrate"/>
    <property type="match status" value="1"/>
</dbReference>
<evidence type="ECO:0000256" key="2">
    <source>
        <dbReference type="ARBA" id="ARBA00023015"/>
    </source>
</evidence>
<name>A0A1D9I6G4_9BURK</name>
<sequence length="310" mass="33575">MDLEVRHYRYFVALAEALHFGRAAERLGISQPALSQQLRWIEQRVGAPLLARGGRRLALTEVGTVLLREAQDVLRRLQLAELATARASRGETGSIAIGYVASAALSGLLPRLIHRFRQDHPDVQFSLREMEMPLQLTRLADGELDLGFVRPPLPGLPEGVALLEVADEPVVLAVHAGHALARQAVVDPARLRGETFLCTHTQEGTGFYAITQAVCASAGFAPRVETLSPQMSTIVSMVAAGFGVALVPESMRAFAPPDVVYRPLAQQAVRSPLAVAHRRNVQAPAVLRLLERCRAGRPARREAGGAQPPL</sequence>
<dbReference type="InterPro" id="IPR000847">
    <property type="entry name" value="LysR_HTH_N"/>
</dbReference>
<keyword evidence="7" id="KW-1185">Reference proteome</keyword>
<comment type="similarity">
    <text evidence="1">Belongs to the LysR transcriptional regulatory family.</text>
</comment>
<feature type="domain" description="HTH lysR-type" evidence="5">
    <location>
        <begin position="1"/>
        <end position="60"/>
    </location>
</feature>
<evidence type="ECO:0000256" key="1">
    <source>
        <dbReference type="ARBA" id="ARBA00009437"/>
    </source>
</evidence>
<keyword evidence="4" id="KW-0804">Transcription</keyword>
<dbReference type="PANTHER" id="PTHR30346">
    <property type="entry name" value="TRANSCRIPTIONAL DUAL REGULATOR HCAR-RELATED"/>
    <property type="match status" value="1"/>
</dbReference>
<dbReference type="PANTHER" id="PTHR30346:SF30">
    <property type="entry name" value="SMALL NEUTRAL PROTEASE REGULATORY PROTEIN"/>
    <property type="match status" value="1"/>
</dbReference>
<dbReference type="RefSeq" id="WP_071037839.1">
    <property type="nucleotide sequence ID" value="NZ_CP017754.1"/>
</dbReference>
<dbReference type="Proteomes" id="UP000177515">
    <property type="component" value="Chromosome 1"/>
</dbReference>
<accession>A0A1D9I6G4</accession>
<dbReference type="Gene3D" id="1.10.10.10">
    <property type="entry name" value="Winged helix-like DNA-binding domain superfamily/Winged helix DNA-binding domain"/>
    <property type="match status" value="1"/>
</dbReference>
<evidence type="ECO:0000256" key="4">
    <source>
        <dbReference type="ARBA" id="ARBA00023163"/>
    </source>
</evidence>
<keyword evidence="2" id="KW-0805">Transcription regulation</keyword>